<comment type="caution">
    <text evidence="1">The sequence shown here is derived from an EMBL/GenBank/DDBJ whole genome shotgun (WGS) entry which is preliminary data.</text>
</comment>
<organism evidence="1 2">
    <name type="scientific">Platanthera guangdongensis</name>
    <dbReference type="NCBI Taxonomy" id="2320717"/>
    <lineage>
        <taxon>Eukaryota</taxon>
        <taxon>Viridiplantae</taxon>
        <taxon>Streptophyta</taxon>
        <taxon>Embryophyta</taxon>
        <taxon>Tracheophyta</taxon>
        <taxon>Spermatophyta</taxon>
        <taxon>Magnoliopsida</taxon>
        <taxon>Liliopsida</taxon>
        <taxon>Asparagales</taxon>
        <taxon>Orchidaceae</taxon>
        <taxon>Orchidoideae</taxon>
        <taxon>Orchideae</taxon>
        <taxon>Orchidinae</taxon>
        <taxon>Platanthera</taxon>
    </lineage>
</organism>
<keyword evidence="2" id="KW-1185">Reference proteome</keyword>
<protein>
    <submittedName>
        <fullName evidence="1">Uncharacterized protein</fullName>
    </submittedName>
</protein>
<sequence>MSTVCSDHVRQPCHRVGARISEFFQLAFAGKCLESGIVRPAAWVHAFRHPACGVEEPGEDSWGGGGVNQVDAWMNYTVYGLA</sequence>
<dbReference type="Proteomes" id="UP001412067">
    <property type="component" value="Unassembled WGS sequence"/>
</dbReference>
<evidence type="ECO:0000313" key="2">
    <source>
        <dbReference type="Proteomes" id="UP001412067"/>
    </source>
</evidence>
<evidence type="ECO:0000313" key="1">
    <source>
        <dbReference type="EMBL" id="KAK8949750.1"/>
    </source>
</evidence>
<reference evidence="1 2" key="1">
    <citation type="journal article" date="2022" name="Nat. Plants">
        <title>Genomes of leafy and leafless Platanthera orchids illuminate the evolution of mycoheterotrophy.</title>
        <authorList>
            <person name="Li M.H."/>
            <person name="Liu K.W."/>
            <person name="Li Z."/>
            <person name="Lu H.C."/>
            <person name="Ye Q.L."/>
            <person name="Zhang D."/>
            <person name="Wang J.Y."/>
            <person name="Li Y.F."/>
            <person name="Zhong Z.M."/>
            <person name="Liu X."/>
            <person name="Yu X."/>
            <person name="Liu D.K."/>
            <person name="Tu X.D."/>
            <person name="Liu B."/>
            <person name="Hao Y."/>
            <person name="Liao X.Y."/>
            <person name="Jiang Y.T."/>
            <person name="Sun W.H."/>
            <person name="Chen J."/>
            <person name="Chen Y.Q."/>
            <person name="Ai Y."/>
            <person name="Zhai J.W."/>
            <person name="Wu S.S."/>
            <person name="Zhou Z."/>
            <person name="Hsiao Y.Y."/>
            <person name="Wu W.L."/>
            <person name="Chen Y.Y."/>
            <person name="Lin Y.F."/>
            <person name="Hsu J.L."/>
            <person name="Li C.Y."/>
            <person name="Wang Z.W."/>
            <person name="Zhao X."/>
            <person name="Zhong W.Y."/>
            <person name="Ma X.K."/>
            <person name="Ma L."/>
            <person name="Huang J."/>
            <person name="Chen G.Z."/>
            <person name="Huang M.Z."/>
            <person name="Huang L."/>
            <person name="Peng D.H."/>
            <person name="Luo Y.B."/>
            <person name="Zou S.Q."/>
            <person name="Chen S.P."/>
            <person name="Lan S."/>
            <person name="Tsai W.C."/>
            <person name="Van de Peer Y."/>
            <person name="Liu Z.J."/>
        </authorList>
    </citation>
    <scope>NUCLEOTIDE SEQUENCE [LARGE SCALE GENOMIC DNA]</scope>
    <source>
        <strain evidence="1">Lor288</strain>
    </source>
</reference>
<dbReference type="EMBL" id="JBBWWR010000015">
    <property type="protein sequence ID" value="KAK8949750.1"/>
    <property type="molecule type" value="Genomic_DNA"/>
</dbReference>
<proteinExistence type="predicted"/>
<gene>
    <name evidence="1" type="ORF">KSP40_PGU005858</name>
</gene>
<name>A0ABR2LT59_9ASPA</name>
<accession>A0ABR2LT59</accession>